<dbReference type="InterPro" id="IPR022724">
    <property type="entry name" value="rRNA_MeTrfase_SpoU_C"/>
</dbReference>
<dbReference type="GO" id="GO:0002938">
    <property type="term" value="P:tRNA guanine ribose methylation"/>
    <property type="evidence" value="ECO:0007669"/>
    <property type="project" value="TreeGrafter"/>
</dbReference>
<evidence type="ECO:0000256" key="7">
    <source>
        <dbReference type="SAM" id="Phobius"/>
    </source>
</evidence>
<keyword evidence="1" id="KW-0820">tRNA-binding</keyword>
<keyword evidence="5" id="KW-0819">tRNA processing</keyword>
<sequence length="132" mass="14832">VAHLKERGFTVYAANLSERALDYREVDYTRPAAVLLGAEKWGVSPRAAELADADVIIPMMGMVQSLNVSVAAAVILFEAQRQRLAAGLYDRPRLDPATYRRTLFEWAYPREAAVLRRQGLPYPELDEEGRIV</sequence>
<evidence type="ECO:0000313" key="10">
    <source>
        <dbReference type="EMBL" id="HHO57650.1"/>
    </source>
</evidence>
<dbReference type="GO" id="GO:0000049">
    <property type="term" value="F:tRNA binding"/>
    <property type="evidence" value="ECO:0007669"/>
    <property type="project" value="UniProtKB-KW"/>
</dbReference>
<evidence type="ECO:0000259" key="8">
    <source>
        <dbReference type="Pfam" id="PF00588"/>
    </source>
</evidence>
<dbReference type="InterPro" id="IPR033671">
    <property type="entry name" value="TrmH"/>
</dbReference>
<evidence type="ECO:0000256" key="3">
    <source>
        <dbReference type="ARBA" id="ARBA00022679"/>
    </source>
</evidence>
<dbReference type="Pfam" id="PF00588">
    <property type="entry name" value="SpoU_methylase"/>
    <property type="match status" value="1"/>
</dbReference>
<proteinExistence type="predicted"/>
<organism evidence="10">
    <name type="scientific">Oceanithermus profundus</name>
    <dbReference type="NCBI Taxonomy" id="187137"/>
    <lineage>
        <taxon>Bacteria</taxon>
        <taxon>Thermotogati</taxon>
        <taxon>Deinococcota</taxon>
        <taxon>Deinococci</taxon>
        <taxon>Thermales</taxon>
        <taxon>Thermaceae</taxon>
        <taxon>Oceanithermus</taxon>
    </lineage>
</organism>
<reference evidence="10" key="1">
    <citation type="journal article" date="2020" name="mSystems">
        <title>Genome- and Community-Level Interaction Insights into Carbon Utilization and Element Cycling Functions of Hydrothermarchaeota in Hydrothermal Sediment.</title>
        <authorList>
            <person name="Zhou Z."/>
            <person name="Liu Y."/>
            <person name="Xu W."/>
            <person name="Pan J."/>
            <person name="Luo Z.H."/>
            <person name="Li M."/>
        </authorList>
    </citation>
    <scope>NUCLEOTIDE SEQUENCE [LARGE SCALE GENOMIC DNA]</scope>
    <source>
        <strain evidence="10">HyVt-523</strain>
    </source>
</reference>
<evidence type="ECO:0000256" key="4">
    <source>
        <dbReference type="ARBA" id="ARBA00022691"/>
    </source>
</evidence>
<dbReference type="Proteomes" id="UP000886105">
    <property type="component" value="Unassembled WGS sequence"/>
</dbReference>
<dbReference type="EMBL" id="DRNZ01000040">
    <property type="protein sequence ID" value="HHO57650.1"/>
    <property type="molecule type" value="Genomic_DNA"/>
</dbReference>
<dbReference type="Gene3D" id="3.40.1280.10">
    <property type="match status" value="1"/>
</dbReference>
<feature type="domain" description="tRNA/rRNA methyltransferase SpoU type" evidence="8">
    <location>
        <begin position="2"/>
        <end position="77"/>
    </location>
</feature>
<evidence type="ECO:0000259" key="9">
    <source>
        <dbReference type="Pfam" id="PF12105"/>
    </source>
</evidence>
<keyword evidence="2" id="KW-0489">Methyltransferase</keyword>
<keyword evidence="3" id="KW-0808">Transferase</keyword>
<comment type="caution">
    <text evidence="10">The sequence shown here is derived from an EMBL/GenBank/DDBJ whole genome shotgun (WGS) entry which is preliminary data.</text>
</comment>
<protein>
    <submittedName>
        <fullName evidence="10">tRNA (Guanine-N2)-dimethyltransferase</fullName>
    </submittedName>
</protein>
<gene>
    <name evidence="10" type="ORF">ENJ85_00590</name>
</gene>
<evidence type="ECO:0000256" key="6">
    <source>
        <dbReference type="ARBA" id="ARBA00022884"/>
    </source>
</evidence>
<keyword evidence="6" id="KW-0694">RNA-binding</keyword>
<feature type="non-terminal residue" evidence="10">
    <location>
        <position position="1"/>
    </location>
</feature>
<dbReference type="InterPro" id="IPR001537">
    <property type="entry name" value="SpoU_MeTrfase"/>
</dbReference>
<evidence type="ECO:0000256" key="1">
    <source>
        <dbReference type="ARBA" id="ARBA00022555"/>
    </source>
</evidence>
<keyword evidence="4" id="KW-0949">S-adenosyl-L-methionine</keyword>
<feature type="transmembrane region" description="Helical" evidence="7">
    <location>
        <begin position="55"/>
        <end position="77"/>
    </location>
</feature>
<keyword evidence="7" id="KW-0472">Membrane</keyword>
<name>A0A7C5WQ87_9DEIN</name>
<evidence type="ECO:0000256" key="5">
    <source>
        <dbReference type="ARBA" id="ARBA00022694"/>
    </source>
</evidence>
<dbReference type="PANTHER" id="PTHR43453:SF1">
    <property type="entry name" value="TRNA_RRNA METHYLTRANSFERASE SPOU TYPE DOMAIN-CONTAINING PROTEIN"/>
    <property type="match status" value="1"/>
</dbReference>
<dbReference type="GO" id="GO:0141100">
    <property type="term" value="F:tRNA (guanine(18)-2'-O)-methyltransferase activity"/>
    <property type="evidence" value="ECO:0007669"/>
    <property type="project" value="InterPro"/>
</dbReference>
<dbReference type="Pfam" id="PF12105">
    <property type="entry name" value="SpoU_methylas_C"/>
    <property type="match status" value="1"/>
</dbReference>
<feature type="domain" description="RNA methyltransferase SpoU/TrmH type C-terminal" evidence="9">
    <location>
        <begin position="81"/>
        <end position="132"/>
    </location>
</feature>
<dbReference type="AlphaFoldDB" id="A0A7C5WQ87"/>
<dbReference type="SUPFAM" id="SSF75217">
    <property type="entry name" value="alpha/beta knot"/>
    <property type="match status" value="1"/>
</dbReference>
<keyword evidence="7" id="KW-0812">Transmembrane</keyword>
<keyword evidence="7" id="KW-1133">Transmembrane helix</keyword>
<dbReference type="InterPro" id="IPR029026">
    <property type="entry name" value="tRNA_m1G_MTases_N"/>
</dbReference>
<evidence type="ECO:0000256" key="2">
    <source>
        <dbReference type="ARBA" id="ARBA00022603"/>
    </source>
</evidence>
<dbReference type="PANTHER" id="PTHR43453">
    <property type="entry name" value="RRNA METHYLASE-LIKE"/>
    <property type="match status" value="1"/>
</dbReference>
<accession>A0A7C5WQ87</accession>
<dbReference type="InterPro" id="IPR029028">
    <property type="entry name" value="Alpha/beta_knot_MTases"/>
</dbReference>